<accession>A0A9J5WKZ8</accession>
<evidence type="ECO:0000313" key="1">
    <source>
        <dbReference type="EMBL" id="KAG5576194.1"/>
    </source>
</evidence>
<organism evidence="1 2">
    <name type="scientific">Solanum commersonii</name>
    <name type="common">Commerson's wild potato</name>
    <name type="synonym">Commerson's nightshade</name>
    <dbReference type="NCBI Taxonomy" id="4109"/>
    <lineage>
        <taxon>Eukaryota</taxon>
        <taxon>Viridiplantae</taxon>
        <taxon>Streptophyta</taxon>
        <taxon>Embryophyta</taxon>
        <taxon>Tracheophyta</taxon>
        <taxon>Spermatophyta</taxon>
        <taxon>Magnoliopsida</taxon>
        <taxon>eudicotyledons</taxon>
        <taxon>Gunneridae</taxon>
        <taxon>Pentapetalae</taxon>
        <taxon>asterids</taxon>
        <taxon>lamiids</taxon>
        <taxon>Solanales</taxon>
        <taxon>Solanaceae</taxon>
        <taxon>Solanoideae</taxon>
        <taxon>Solaneae</taxon>
        <taxon>Solanum</taxon>
    </lineage>
</organism>
<proteinExistence type="predicted"/>
<dbReference type="Proteomes" id="UP000824120">
    <property type="component" value="Chromosome 11"/>
</dbReference>
<comment type="caution">
    <text evidence="1">The sequence shown here is derived from an EMBL/GenBank/DDBJ whole genome shotgun (WGS) entry which is preliminary data.</text>
</comment>
<dbReference type="AlphaFoldDB" id="A0A9J5WKZ8"/>
<evidence type="ECO:0000313" key="2">
    <source>
        <dbReference type="Proteomes" id="UP000824120"/>
    </source>
</evidence>
<reference evidence="1 2" key="1">
    <citation type="submission" date="2020-09" db="EMBL/GenBank/DDBJ databases">
        <title>De no assembly of potato wild relative species, Solanum commersonii.</title>
        <authorList>
            <person name="Cho K."/>
        </authorList>
    </citation>
    <scope>NUCLEOTIDE SEQUENCE [LARGE SCALE GENOMIC DNA]</scope>
    <source>
        <strain evidence="1">LZ3.2</strain>
        <tissue evidence="1">Leaf</tissue>
    </source>
</reference>
<protein>
    <submittedName>
        <fullName evidence="1">Uncharacterized protein</fullName>
    </submittedName>
</protein>
<sequence>METDISTRLITIRGKVFNYDPKSTNVIYRFLDHDIEAFKERIVSWVRGWHQSYAQAKLSHRPSQRLEFYALI</sequence>
<gene>
    <name evidence="1" type="ORF">H5410_056328</name>
</gene>
<keyword evidence="2" id="KW-1185">Reference proteome</keyword>
<name>A0A9J5WKZ8_SOLCO</name>
<dbReference type="EMBL" id="JACXVP010000011">
    <property type="protein sequence ID" value="KAG5576194.1"/>
    <property type="molecule type" value="Genomic_DNA"/>
</dbReference>